<keyword evidence="2" id="KW-1185">Reference proteome</keyword>
<dbReference type="AlphaFoldDB" id="A0AAD4L458"/>
<evidence type="ECO:0000313" key="1">
    <source>
        <dbReference type="EMBL" id="KAH8704701.1"/>
    </source>
</evidence>
<gene>
    <name evidence="1" type="ORF">BGW36DRAFT_392492</name>
</gene>
<dbReference type="RefSeq" id="XP_046077322.1">
    <property type="nucleotide sequence ID" value="XM_046217702.1"/>
</dbReference>
<name>A0AAD4L458_9EURO</name>
<sequence length="367" mass="42157">MSRPVRHWPGRIPHCIRPHPEGDLSLDQIKEEVKGWLLFVQESWLPRARGIIADEDEEYELRQRRNLVERWASATQEFRDSFHVRALIGLPGTEGKRSRSEPVEGLRYPAEALERIFQTTQPFTNGTHPINRARWVKFVILLYRYGLEAGHCLQTDYMPSEIVLNPAITNRLLIEDFPAWHDLEVALFGSIYLTRTGTVLYLDSHGPYMLVDEDGLKTGRFALTAFTDNGVFEDSVLIRPFNMQQPYLWFSTLGKGLDDVKHREGGARHQNPPLNMDLPILDILCNAQAANQLVGDMDICDRDQWKEDVEVYAPGYLTLEAAGRGGEYDLNLLSSPDVIGGYKKSRMWEKFRSGADPRFIYRPNMPR</sequence>
<dbReference type="Proteomes" id="UP001201262">
    <property type="component" value="Unassembled WGS sequence"/>
</dbReference>
<protein>
    <submittedName>
        <fullName evidence="1">Uncharacterized protein</fullName>
    </submittedName>
</protein>
<dbReference type="GeneID" id="70247989"/>
<accession>A0AAD4L458</accession>
<organism evidence="1 2">
    <name type="scientific">Talaromyces proteolyticus</name>
    <dbReference type="NCBI Taxonomy" id="1131652"/>
    <lineage>
        <taxon>Eukaryota</taxon>
        <taxon>Fungi</taxon>
        <taxon>Dikarya</taxon>
        <taxon>Ascomycota</taxon>
        <taxon>Pezizomycotina</taxon>
        <taxon>Eurotiomycetes</taxon>
        <taxon>Eurotiomycetidae</taxon>
        <taxon>Eurotiales</taxon>
        <taxon>Trichocomaceae</taxon>
        <taxon>Talaromyces</taxon>
        <taxon>Talaromyces sect. Bacilispori</taxon>
    </lineage>
</organism>
<evidence type="ECO:0000313" key="2">
    <source>
        <dbReference type="Proteomes" id="UP001201262"/>
    </source>
</evidence>
<proteinExistence type="predicted"/>
<reference evidence="1" key="1">
    <citation type="submission" date="2021-12" db="EMBL/GenBank/DDBJ databases">
        <title>Convergent genome expansion in fungi linked to evolution of root-endophyte symbiosis.</title>
        <authorList>
            <consortium name="DOE Joint Genome Institute"/>
            <person name="Ke Y.-H."/>
            <person name="Bonito G."/>
            <person name="Liao H.-L."/>
            <person name="Looney B."/>
            <person name="Rojas-Flechas A."/>
            <person name="Nash J."/>
            <person name="Hameed K."/>
            <person name="Schadt C."/>
            <person name="Martin F."/>
            <person name="Crous P.W."/>
            <person name="Miettinen O."/>
            <person name="Magnuson J.K."/>
            <person name="Labbe J."/>
            <person name="Jacobson D."/>
            <person name="Doktycz M.J."/>
            <person name="Veneault-Fourrey C."/>
            <person name="Kuo A."/>
            <person name="Mondo S."/>
            <person name="Calhoun S."/>
            <person name="Riley R."/>
            <person name="Ohm R."/>
            <person name="LaButti K."/>
            <person name="Andreopoulos B."/>
            <person name="Pangilinan J."/>
            <person name="Nolan M."/>
            <person name="Tritt A."/>
            <person name="Clum A."/>
            <person name="Lipzen A."/>
            <person name="Daum C."/>
            <person name="Barry K."/>
            <person name="Grigoriev I.V."/>
            <person name="Vilgalys R."/>
        </authorList>
    </citation>
    <scope>NUCLEOTIDE SEQUENCE</scope>
    <source>
        <strain evidence="1">PMI_201</strain>
    </source>
</reference>
<comment type="caution">
    <text evidence="1">The sequence shown here is derived from an EMBL/GenBank/DDBJ whole genome shotgun (WGS) entry which is preliminary data.</text>
</comment>
<dbReference type="EMBL" id="JAJTJA010000001">
    <property type="protein sequence ID" value="KAH8704701.1"/>
    <property type="molecule type" value="Genomic_DNA"/>
</dbReference>